<evidence type="ECO:0008006" key="10">
    <source>
        <dbReference type="Google" id="ProtNLM"/>
    </source>
</evidence>
<dbReference type="InterPro" id="IPR013763">
    <property type="entry name" value="Cyclin-like_dom"/>
</dbReference>
<dbReference type="EnsemblProtists" id="EKX40680">
    <property type="protein sequence ID" value="EKX40680"/>
    <property type="gene ID" value="GUITHDRAFT_75342"/>
</dbReference>
<feature type="domain" description="Cyclin-like" evidence="5">
    <location>
        <begin position="3"/>
        <end position="90"/>
    </location>
</feature>
<dbReference type="KEGG" id="gtt:GUITHDRAFT_75342"/>
<reference evidence="9" key="2">
    <citation type="submission" date="2012-11" db="EMBL/GenBank/DDBJ databases">
        <authorList>
            <person name="Kuo A."/>
            <person name="Curtis B.A."/>
            <person name="Tanifuji G."/>
            <person name="Burki F."/>
            <person name="Gruber A."/>
            <person name="Irimia M."/>
            <person name="Maruyama S."/>
            <person name="Arias M.C."/>
            <person name="Ball S.G."/>
            <person name="Gile G.H."/>
            <person name="Hirakawa Y."/>
            <person name="Hopkins J.F."/>
            <person name="Rensing S.A."/>
            <person name="Schmutz J."/>
            <person name="Symeonidi A."/>
            <person name="Elias M."/>
            <person name="Eveleigh R.J."/>
            <person name="Herman E.K."/>
            <person name="Klute M.J."/>
            <person name="Nakayama T."/>
            <person name="Obornik M."/>
            <person name="Reyes-Prieto A."/>
            <person name="Armbrust E.V."/>
            <person name="Aves S.J."/>
            <person name="Beiko R.G."/>
            <person name="Coutinho P."/>
            <person name="Dacks J.B."/>
            <person name="Durnford D.G."/>
            <person name="Fast N.M."/>
            <person name="Green B.R."/>
            <person name="Grisdale C."/>
            <person name="Hempe F."/>
            <person name="Henrissat B."/>
            <person name="Hoppner M.P."/>
            <person name="Ishida K.-I."/>
            <person name="Kim E."/>
            <person name="Koreny L."/>
            <person name="Kroth P.G."/>
            <person name="Liu Y."/>
            <person name="Malik S.-B."/>
            <person name="Maier U.G."/>
            <person name="McRose D."/>
            <person name="Mock T."/>
            <person name="Neilson J.A."/>
            <person name="Onodera N.T."/>
            <person name="Poole A.M."/>
            <person name="Pritham E.J."/>
            <person name="Richards T.A."/>
            <person name="Rocap G."/>
            <person name="Roy S.W."/>
            <person name="Sarai C."/>
            <person name="Schaack S."/>
            <person name="Shirato S."/>
            <person name="Slamovits C.H."/>
            <person name="Spencer D.F."/>
            <person name="Suzuki S."/>
            <person name="Worden A.Z."/>
            <person name="Zauner S."/>
            <person name="Barry K."/>
            <person name="Bell C."/>
            <person name="Bharti A.K."/>
            <person name="Crow J.A."/>
            <person name="Grimwood J."/>
            <person name="Kramer R."/>
            <person name="Lindquist E."/>
            <person name="Lucas S."/>
            <person name="Salamov A."/>
            <person name="McFadden G.I."/>
            <person name="Lane C.E."/>
            <person name="Keeling P.J."/>
            <person name="Gray M.W."/>
            <person name="Grigoriev I.V."/>
            <person name="Archibald J.M."/>
        </authorList>
    </citation>
    <scope>NUCLEOTIDE SEQUENCE</scope>
    <source>
        <strain evidence="9">CCMP2712</strain>
    </source>
</reference>
<dbReference type="GO" id="GO:0016538">
    <property type="term" value="F:cyclin-dependent protein serine/threonine kinase regulator activity"/>
    <property type="evidence" value="ECO:0007669"/>
    <property type="project" value="InterPro"/>
</dbReference>
<dbReference type="Proteomes" id="UP000011087">
    <property type="component" value="Unassembled WGS sequence"/>
</dbReference>
<dbReference type="SUPFAM" id="SSF47954">
    <property type="entry name" value="Cyclin-like"/>
    <property type="match status" value="2"/>
</dbReference>
<name>L1IXW9_GUITC</name>
<keyword evidence="9" id="KW-1185">Reference proteome</keyword>
<dbReference type="PANTHER" id="PTHR10177">
    <property type="entry name" value="CYCLINS"/>
    <property type="match status" value="1"/>
</dbReference>
<accession>L1IXW9</accession>
<evidence type="ECO:0000313" key="8">
    <source>
        <dbReference type="EnsemblProtists" id="EKX40680"/>
    </source>
</evidence>
<evidence type="ECO:0000259" key="5">
    <source>
        <dbReference type="SMART" id="SM00385"/>
    </source>
</evidence>
<reference evidence="7 9" key="1">
    <citation type="journal article" date="2012" name="Nature">
        <title>Algal genomes reveal evolutionary mosaicism and the fate of nucleomorphs.</title>
        <authorList>
            <consortium name="DOE Joint Genome Institute"/>
            <person name="Curtis B.A."/>
            <person name="Tanifuji G."/>
            <person name="Burki F."/>
            <person name="Gruber A."/>
            <person name="Irimia M."/>
            <person name="Maruyama S."/>
            <person name="Arias M.C."/>
            <person name="Ball S.G."/>
            <person name="Gile G.H."/>
            <person name="Hirakawa Y."/>
            <person name="Hopkins J.F."/>
            <person name="Kuo A."/>
            <person name="Rensing S.A."/>
            <person name="Schmutz J."/>
            <person name="Symeonidi A."/>
            <person name="Elias M."/>
            <person name="Eveleigh R.J."/>
            <person name="Herman E.K."/>
            <person name="Klute M.J."/>
            <person name="Nakayama T."/>
            <person name="Obornik M."/>
            <person name="Reyes-Prieto A."/>
            <person name="Armbrust E.V."/>
            <person name="Aves S.J."/>
            <person name="Beiko R.G."/>
            <person name="Coutinho P."/>
            <person name="Dacks J.B."/>
            <person name="Durnford D.G."/>
            <person name="Fast N.M."/>
            <person name="Green B.R."/>
            <person name="Grisdale C.J."/>
            <person name="Hempel F."/>
            <person name="Henrissat B."/>
            <person name="Hoppner M.P."/>
            <person name="Ishida K."/>
            <person name="Kim E."/>
            <person name="Koreny L."/>
            <person name="Kroth P.G."/>
            <person name="Liu Y."/>
            <person name="Malik S.B."/>
            <person name="Maier U.G."/>
            <person name="McRose D."/>
            <person name="Mock T."/>
            <person name="Neilson J.A."/>
            <person name="Onodera N.T."/>
            <person name="Poole A.M."/>
            <person name="Pritham E.J."/>
            <person name="Richards T.A."/>
            <person name="Rocap G."/>
            <person name="Roy S.W."/>
            <person name="Sarai C."/>
            <person name="Schaack S."/>
            <person name="Shirato S."/>
            <person name="Slamovits C.H."/>
            <person name="Spencer D.F."/>
            <person name="Suzuki S."/>
            <person name="Worden A.Z."/>
            <person name="Zauner S."/>
            <person name="Barry K."/>
            <person name="Bell C."/>
            <person name="Bharti A.K."/>
            <person name="Crow J.A."/>
            <person name="Grimwood J."/>
            <person name="Kramer R."/>
            <person name="Lindquist E."/>
            <person name="Lucas S."/>
            <person name="Salamov A."/>
            <person name="McFadden G.I."/>
            <person name="Lane C.E."/>
            <person name="Keeling P.J."/>
            <person name="Gray M.W."/>
            <person name="Grigoriev I.V."/>
            <person name="Archibald J.M."/>
        </authorList>
    </citation>
    <scope>NUCLEOTIDE SEQUENCE</scope>
    <source>
        <strain evidence="7 9">CCMP2712</strain>
    </source>
</reference>
<evidence type="ECO:0000256" key="1">
    <source>
        <dbReference type="ARBA" id="ARBA00022618"/>
    </source>
</evidence>
<dbReference type="GeneID" id="17297331"/>
<dbReference type="SMART" id="SM01332">
    <property type="entry name" value="Cyclin_C"/>
    <property type="match status" value="1"/>
</dbReference>
<dbReference type="PIRSF" id="PIRSF001771">
    <property type="entry name" value="Cyclin_A_B_D_E"/>
    <property type="match status" value="1"/>
</dbReference>
<organism evidence="7">
    <name type="scientific">Guillardia theta (strain CCMP2712)</name>
    <name type="common">Cryptophyte</name>
    <dbReference type="NCBI Taxonomy" id="905079"/>
    <lineage>
        <taxon>Eukaryota</taxon>
        <taxon>Cryptophyceae</taxon>
        <taxon>Pyrenomonadales</taxon>
        <taxon>Geminigeraceae</taxon>
        <taxon>Guillardia</taxon>
    </lineage>
</organism>
<dbReference type="PaxDb" id="55529-EKX40680"/>
<dbReference type="GO" id="GO:0044772">
    <property type="term" value="P:mitotic cell cycle phase transition"/>
    <property type="evidence" value="ECO:0007669"/>
    <property type="project" value="InterPro"/>
</dbReference>
<keyword evidence="3" id="KW-0131">Cell cycle</keyword>
<keyword evidence="1" id="KW-0132">Cell division</keyword>
<gene>
    <name evidence="7" type="ORF">GUITHDRAFT_75342</name>
</gene>
<evidence type="ECO:0000256" key="3">
    <source>
        <dbReference type="ARBA" id="ARBA00023306"/>
    </source>
</evidence>
<dbReference type="OrthoDB" id="285802at2759"/>
<proteinExistence type="inferred from homology"/>
<feature type="domain" description="Cyclin C-terminal" evidence="6">
    <location>
        <begin position="99"/>
        <end position="224"/>
    </location>
</feature>
<sequence length="229" mass="26367">MVNHVSNLTNYLNLSGLFVHISTLYMDRFFSKMPVSETSWRIYASACLLLAMKMEGPATAGTPTDLVEFMVDEYELTIEHVKIAELQILKVLEWSLTSPTMLHFMDVYKVGGIYFSDDLKMTKGVPTHLDNQDRICVWEYVSFFCDLAIQKQEFMSCKNSLKTAAAIAASRACLNVTPLWNERLARMTHYNMSEIFECFYRLLQIFREQYPNNFPVGISSLLEDFGMPL</sequence>
<dbReference type="EMBL" id="JH993029">
    <property type="protein sequence ID" value="EKX40680.1"/>
    <property type="molecule type" value="Genomic_DNA"/>
</dbReference>
<reference evidence="8" key="3">
    <citation type="submission" date="2016-03" db="UniProtKB">
        <authorList>
            <consortium name="EnsemblProtists"/>
        </authorList>
    </citation>
    <scope>IDENTIFICATION</scope>
</reference>
<dbReference type="Gene3D" id="1.10.472.10">
    <property type="entry name" value="Cyclin-like"/>
    <property type="match status" value="2"/>
</dbReference>
<dbReference type="OMA" id="LAPCIEM"/>
<dbReference type="Pfam" id="PF02984">
    <property type="entry name" value="Cyclin_C"/>
    <property type="match status" value="1"/>
</dbReference>
<dbReference type="RefSeq" id="XP_005827660.1">
    <property type="nucleotide sequence ID" value="XM_005827603.1"/>
</dbReference>
<dbReference type="AlphaFoldDB" id="L1IXW9"/>
<evidence type="ECO:0000256" key="2">
    <source>
        <dbReference type="ARBA" id="ARBA00023127"/>
    </source>
</evidence>
<evidence type="ECO:0000313" key="7">
    <source>
        <dbReference type="EMBL" id="EKX40680.1"/>
    </source>
</evidence>
<keyword evidence="2 4" id="KW-0195">Cyclin</keyword>
<dbReference type="SMART" id="SM00385">
    <property type="entry name" value="CYCLIN"/>
    <property type="match status" value="1"/>
</dbReference>
<dbReference type="GO" id="GO:0051301">
    <property type="term" value="P:cell division"/>
    <property type="evidence" value="ECO:0007669"/>
    <property type="project" value="UniProtKB-KW"/>
</dbReference>
<dbReference type="InterPro" id="IPR039361">
    <property type="entry name" value="Cyclin"/>
</dbReference>
<dbReference type="InterPro" id="IPR046965">
    <property type="entry name" value="Cyclin_A/B-like"/>
</dbReference>
<dbReference type="InterPro" id="IPR004367">
    <property type="entry name" value="Cyclin_C-dom"/>
</dbReference>
<protein>
    <recommendedName>
        <fullName evidence="10">Cyclin N-terminal domain-containing protein</fullName>
    </recommendedName>
</protein>
<dbReference type="InterPro" id="IPR006671">
    <property type="entry name" value="Cyclin_N"/>
</dbReference>
<dbReference type="HOGENOM" id="CLU_063883_2_0_1"/>
<evidence type="ECO:0000313" key="9">
    <source>
        <dbReference type="Proteomes" id="UP000011087"/>
    </source>
</evidence>
<dbReference type="CDD" id="cd20529">
    <property type="entry name" value="CYCLIN_CCNJ-like_rpt2"/>
    <property type="match status" value="1"/>
</dbReference>
<evidence type="ECO:0000256" key="4">
    <source>
        <dbReference type="RuleBase" id="RU000383"/>
    </source>
</evidence>
<evidence type="ECO:0000259" key="6">
    <source>
        <dbReference type="SMART" id="SM01332"/>
    </source>
</evidence>
<dbReference type="InterPro" id="IPR036915">
    <property type="entry name" value="Cyclin-like_sf"/>
</dbReference>
<comment type="similarity">
    <text evidence="4">Belongs to the cyclin family.</text>
</comment>
<dbReference type="STRING" id="905079.L1IXW9"/>
<dbReference type="Pfam" id="PF00134">
    <property type="entry name" value="Cyclin_N"/>
    <property type="match status" value="1"/>
</dbReference>